<dbReference type="AlphaFoldDB" id="A0A6I4W8S6"/>
<dbReference type="GO" id="GO:0004519">
    <property type="term" value="F:endonuclease activity"/>
    <property type="evidence" value="ECO:0007669"/>
    <property type="project" value="InterPro"/>
</dbReference>
<dbReference type="Pfam" id="PF14528">
    <property type="entry name" value="LAGLIDADG_3"/>
    <property type="match status" value="1"/>
</dbReference>
<feature type="domain" description="Helicase ATP-binding" evidence="9">
    <location>
        <begin position="631"/>
        <end position="805"/>
    </location>
</feature>
<dbReference type="PROSITE" id="PS51194">
    <property type="entry name" value="HELICASE_CTER"/>
    <property type="match status" value="1"/>
</dbReference>
<keyword evidence="3" id="KW-0378">Hydrolase</keyword>
<dbReference type="Proteomes" id="UP000431901">
    <property type="component" value="Unassembled WGS sequence"/>
</dbReference>
<dbReference type="InterPro" id="IPR006142">
    <property type="entry name" value="INTEIN"/>
</dbReference>
<evidence type="ECO:0000256" key="3">
    <source>
        <dbReference type="ARBA" id="ARBA00022801"/>
    </source>
</evidence>
<keyword evidence="5" id="KW-0067">ATP-binding</keyword>
<keyword evidence="4 11" id="KW-0347">Helicase</keyword>
<dbReference type="InterPro" id="IPR033454">
    <property type="entry name" value="RecG_wedge"/>
</dbReference>
<dbReference type="Pfam" id="PF00270">
    <property type="entry name" value="DEAD"/>
    <property type="match status" value="1"/>
</dbReference>
<dbReference type="GO" id="GO:0005524">
    <property type="term" value="F:ATP binding"/>
    <property type="evidence" value="ECO:0007669"/>
    <property type="project" value="UniProtKB-KW"/>
</dbReference>
<dbReference type="InterPro" id="IPR012340">
    <property type="entry name" value="NA-bd_OB-fold"/>
</dbReference>
<dbReference type="GO" id="GO:0016539">
    <property type="term" value="P:intein-mediated protein splicing"/>
    <property type="evidence" value="ECO:0007669"/>
    <property type="project" value="InterPro"/>
</dbReference>
<dbReference type="PANTHER" id="PTHR47964">
    <property type="entry name" value="ATP-DEPENDENT DNA HELICASE HOMOLOG RECG, CHLOROPLASTIC"/>
    <property type="match status" value="1"/>
</dbReference>
<dbReference type="SUPFAM" id="SSF55608">
    <property type="entry name" value="Homing endonucleases"/>
    <property type="match status" value="1"/>
</dbReference>
<evidence type="ECO:0000259" key="10">
    <source>
        <dbReference type="PROSITE" id="PS51194"/>
    </source>
</evidence>
<keyword evidence="12" id="KW-1185">Reference proteome</keyword>
<gene>
    <name evidence="11" type="ORF">GQ466_05525</name>
</gene>
<dbReference type="InterPro" id="IPR036844">
    <property type="entry name" value="Hint_dom_sf"/>
</dbReference>
<dbReference type="InterPro" id="IPR027434">
    <property type="entry name" value="Homing_endonucl"/>
</dbReference>
<evidence type="ECO:0000256" key="5">
    <source>
        <dbReference type="ARBA" id="ARBA00022840"/>
    </source>
</evidence>
<organism evidence="11 12">
    <name type="scientific">Actinomadura rayongensis</name>
    <dbReference type="NCBI Taxonomy" id="1429076"/>
    <lineage>
        <taxon>Bacteria</taxon>
        <taxon>Bacillati</taxon>
        <taxon>Actinomycetota</taxon>
        <taxon>Actinomycetes</taxon>
        <taxon>Streptosporangiales</taxon>
        <taxon>Thermomonosporaceae</taxon>
        <taxon>Actinomadura</taxon>
    </lineage>
</organism>
<dbReference type="EMBL" id="WUTW01000001">
    <property type="protein sequence ID" value="MXQ63484.1"/>
    <property type="molecule type" value="Genomic_DNA"/>
</dbReference>
<evidence type="ECO:0000259" key="8">
    <source>
        <dbReference type="PROSITE" id="PS50819"/>
    </source>
</evidence>
<dbReference type="OrthoDB" id="9804325at2"/>
<dbReference type="InterPro" id="IPR003587">
    <property type="entry name" value="Hint_dom_N"/>
</dbReference>
<evidence type="ECO:0000259" key="9">
    <source>
        <dbReference type="PROSITE" id="PS51192"/>
    </source>
</evidence>
<dbReference type="GO" id="GO:0016787">
    <property type="term" value="F:hydrolase activity"/>
    <property type="evidence" value="ECO:0007669"/>
    <property type="project" value="UniProtKB-KW"/>
</dbReference>
<feature type="domain" description="DOD-type homing endonuclease" evidence="8">
    <location>
        <begin position="432"/>
        <end position="567"/>
    </location>
</feature>
<dbReference type="GO" id="GO:0003678">
    <property type="term" value="F:DNA helicase activity"/>
    <property type="evidence" value="ECO:0007669"/>
    <property type="project" value="TreeGrafter"/>
</dbReference>
<dbReference type="Pfam" id="PF00271">
    <property type="entry name" value="Helicase_C"/>
    <property type="match status" value="1"/>
</dbReference>
<dbReference type="Gene3D" id="3.40.50.300">
    <property type="entry name" value="P-loop containing nucleotide triphosphate hydrolases"/>
    <property type="match status" value="3"/>
</dbReference>
<keyword evidence="6" id="KW-0238">DNA-binding</keyword>
<evidence type="ECO:0000256" key="2">
    <source>
        <dbReference type="ARBA" id="ARBA00022763"/>
    </source>
</evidence>
<proteinExistence type="predicted"/>
<name>A0A6I4W8S6_9ACTN</name>
<dbReference type="InterPro" id="IPR014001">
    <property type="entry name" value="Helicase_ATP-bd"/>
</dbReference>
<dbReference type="SUPFAM" id="SSF52540">
    <property type="entry name" value="P-loop containing nucleoside triphosphate hydrolases"/>
    <property type="match status" value="2"/>
</dbReference>
<comment type="caution">
    <text evidence="11">The sequence shown here is derived from an EMBL/GenBank/DDBJ whole genome shotgun (WGS) entry which is preliminary data.</text>
</comment>
<evidence type="ECO:0000256" key="7">
    <source>
        <dbReference type="ARBA" id="ARBA00023204"/>
    </source>
</evidence>
<sequence>MDDVPNLDEPLHKVIGDKTAKVLAKGLDLHTVGDLLHHYPRRYAHRGELTPLAELRDDEHVTVMAEVVKVQGRSLNRSPGYVLEITVTDGTGELSLSFFGRRGSYRAEKDLSPGTRGLFAGKISTYRPRSGRPRRQLAHPQYKVVPDRAGEEAAQEWADEIISIYPSTKGLDIETIGKSIEVALNRVDLGPDPMPADLLASRNLIGLAEAYEGIHRPKAWEELARARNRLKWDEAFVVQIALAQRRRAAAALPAVPRPATPDGLLDAFDRQLPFTLTEGQRAVGAEIAADLTRSHPMHRLLQGDVGAGKAQPLDAPVLTPRGFRPMGEMAVGDEVVTPSGEVTVVTGVFPQGTRDVYALVMSDGTRVECDDEHLWPVKTDTGWHRGSPLKVLTTRELRQDLHRRNGGSKWYLPLVEAPELDGLDARPVPPYLLGLLLGDGSAKYGRVEISTADDEIVRAVADLIPPECHMRQKKDRPLDWQILGERRGAGNPLIAALRALGVYGLGAYEKFVPAGYLAAPVKDRHALLQGLLDTDGTLRAEGRDVSFCSASRRLAEDVAWLVRSLGGYARCRQVTKVGRPYWLTSVALPNDVPPFRLARKAERLRRRSKYERRRKAIRAIEYVGRKEVQCISVAHPDRQYVTDGWTPTHNTIVAVRAMLQVVDGGGQAALLAPTEVLAQQHFRSIQSMLGDLGRAGEIGGAERATRVALVTGSLGAKARRAALLDVASGAAGIVVGTHALLQEKVAFADLGLVVVDEQHRFGVEQRDALREKGGAGRPHVLVMTATPIPRTVAMTVFGDLETSVLGQLPAGRAGIQTVVVPPEKPNFLARVWERIAEEARGGRQIYLVCPRIGDGDEGDVPLDDGERRSPLGIMDLLPKLDDLLPGLRIGVLHGRLVPDEKDAVMARFTAGELDVLLATTVIEVGVDVPNATVMVIMDADRFGVSQLHQLRGRVGRGGLPGLCLLVTDAEPGSKARERLDAVASTTDGFKLSRLDLEQRREGDVLGAAQAGRSSSLRLLTLLRDEDVINAARDAASALVADDPELARHPGLAAELAALLDEERAGFLEKA</sequence>
<keyword evidence="7" id="KW-0234">DNA repair</keyword>
<dbReference type="InterPro" id="IPR001650">
    <property type="entry name" value="Helicase_C-like"/>
</dbReference>
<evidence type="ECO:0000313" key="11">
    <source>
        <dbReference type="EMBL" id="MXQ63484.1"/>
    </source>
</evidence>
<dbReference type="SUPFAM" id="SSF50249">
    <property type="entry name" value="Nucleic acid-binding proteins"/>
    <property type="match status" value="1"/>
</dbReference>
<dbReference type="InterPro" id="IPR011545">
    <property type="entry name" value="DEAD/DEAH_box_helicase_dom"/>
</dbReference>
<evidence type="ECO:0000256" key="6">
    <source>
        <dbReference type="ARBA" id="ARBA00023125"/>
    </source>
</evidence>
<dbReference type="PANTHER" id="PTHR47964:SF1">
    <property type="entry name" value="ATP-DEPENDENT DNA HELICASE HOMOLOG RECG, CHLOROPLASTIC"/>
    <property type="match status" value="1"/>
</dbReference>
<dbReference type="CDD" id="cd04488">
    <property type="entry name" value="RecG_wedge_OBF"/>
    <property type="match status" value="1"/>
</dbReference>
<dbReference type="Gene3D" id="3.10.28.10">
    <property type="entry name" value="Homing endonucleases"/>
    <property type="match status" value="1"/>
</dbReference>
<dbReference type="InterPro" id="IPR047112">
    <property type="entry name" value="RecG/Mfd"/>
</dbReference>
<evidence type="ECO:0000256" key="1">
    <source>
        <dbReference type="ARBA" id="ARBA00022741"/>
    </source>
</evidence>
<evidence type="ECO:0000256" key="4">
    <source>
        <dbReference type="ARBA" id="ARBA00022806"/>
    </source>
</evidence>
<keyword evidence="1" id="KW-0547">Nucleotide-binding</keyword>
<reference evidence="11 12" key="1">
    <citation type="submission" date="2019-12" db="EMBL/GenBank/DDBJ databases">
        <title>Nocardia macrotermitis sp. nov. and Nocardia aurantia sp. nov., isolated from the gut of the fungus growing-termite Macrotermes natalensis.</title>
        <authorList>
            <person name="Christine B."/>
            <person name="Rene B."/>
        </authorList>
    </citation>
    <scope>NUCLEOTIDE SEQUENCE [LARGE SCALE GENOMIC DNA]</scope>
    <source>
        <strain evidence="11 12">DSM 102126</strain>
    </source>
</reference>
<dbReference type="SMART" id="SM00306">
    <property type="entry name" value="HintN"/>
    <property type="match status" value="1"/>
</dbReference>
<accession>A0A6I4W8S6</accession>
<protein>
    <submittedName>
        <fullName evidence="11">DEAD/DEAH box helicase</fullName>
    </submittedName>
</protein>
<dbReference type="Pfam" id="PF17191">
    <property type="entry name" value="RecG_wedge"/>
    <property type="match status" value="1"/>
</dbReference>
<feature type="domain" description="Helicase C-terminal" evidence="10">
    <location>
        <begin position="823"/>
        <end position="997"/>
    </location>
</feature>
<evidence type="ECO:0000313" key="12">
    <source>
        <dbReference type="Proteomes" id="UP000431901"/>
    </source>
</evidence>
<keyword evidence="2" id="KW-0227">DNA damage</keyword>
<dbReference type="GO" id="GO:0006281">
    <property type="term" value="P:DNA repair"/>
    <property type="evidence" value="ECO:0007669"/>
    <property type="project" value="UniProtKB-KW"/>
</dbReference>
<dbReference type="SMART" id="SM00490">
    <property type="entry name" value="HELICc"/>
    <property type="match status" value="1"/>
</dbReference>
<dbReference type="InterPro" id="IPR004042">
    <property type="entry name" value="Intein_endonuc_central"/>
</dbReference>
<dbReference type="SUPFAM" id="SSF51294">
    <property type="entry name" value="Hedgehog/intein (Hint) domain"/>
    <property type="match status" value="1"/>
</dbReference>
<dbReference type="InterPro" id="IPR027417">
    <property type="entry name" value="P-loop_NTPase"/>
</dbReference>
<dbReference type="GO" id="GO:0003677">
    <property type="term" value="F:DNA binding"/>
    <property type="evidence" value="ECO:0007669"/>
    <property type="project" value="UniProtKB-KW"/>
</dbReference>
<dbReference type="SMART" id="SM00487">
    <property type="entry name" value="DEXDc"/>
    <property type="match status" value="1"/>
</dbReference>
<dbReference type="InterPro" id="IPR004860">
    <property type="entry name" value="LAGLIDADG_dom"/>
</dbReference>
<dbReference type="PROSITE" id="PS50819">
    <property type="entry name" value="INTEIN_ENDONUCLEASE"/>
    <property type="match status" value="1"/>
</dbReference>
<dbReference type="Gene3D" id="2.40.50.140">
    <property type="entry name" value="Nucleic acid-binding proteins"/>
    <property type="match status" value="1"/>
</dbReference>
<dbReference type="PRINTS" id="PR00379">
    <property type="entry name" value="INTEIN"/>
</dbReference>
<dbReference type="PROSITE" id="PS51192">
    <property type="entry name" value="HELICASE_ATP_BIND_1"/>
    <property type="match status" value="1"/>
</dbReference>